<keyword evidence="2" id="KW-0812">Transmembrane</keyword>
<feature type="transmembrane region" description="Helical" evidence="2">
    <location>
        <begin position="213"/>
        <end position="242"/>
    </location>
</feature>
<feature type="transmembrane region" description="Helical" evidence="2">
    <location>
        <begin position="254"/>
        <end position="272"/>
    </location>
</feature>
<feature type="transmembrane region" description="Helical" evidence="2">
    <location>
        <begin position="318"/>
        <end position="338"/>
    </location>
</feature>
<reference evidence="3 4" key="1">
    <citation type="submission" date="2018-11" db="EMBL/GenBank/DDBJ databases">
        <title>Gordonia insulae sp. nov., isolated from an island soil.</title>
        <authorList>
            <person name="Kim Y.S."/>
            <person name="Kim S.B."/>
        </authorList>
    </citation>
    <scope>NUCLEOTIDE SEQUENCE [LARGE SCALE GENOMIC DNA]</scope>
    <source>
        <strain evidence="3 4">MMS17-SY073</strain>
    </source>
</reference>
<keyword evidence="2" id="KW-0472">Membrane</keyword>
<dbReference type="InterPro" id="IPR007163">
    <property type="entry name" value="VCA0040-like"/>
</dbReference>
<dbReference type="KEGG" id="gom:D7316_04429"/>
<dbReference type="PANTHER" id="PTHR37308:SF1">
    <property type="entry name" value="POLYPRENYL-PHOSPHATE TRANSPORTER"/>
    <property type="match status" value="1"/>
</dbReference>
<dbReference type="EMBL" id="CP033972">
    <property type="protein sequence ID" value="AZG47817.1"/>
    <property type="molecule type" value="Genomic_DNA"/>
</dbReference>
<feature type="transmembrane region" description="Helical" evidence="2">
    <location>
        <begin position="182"/>
        <end position="201"/>
    </location>
</feature>
<evidence type="ECO:0000313" key="4">
    <source>
        <dbReference type="Proteomes" id="UP000271469"/>
    </source>
</evidence>
<evidence type="ECO:0000313" key="3">
    <source>
        <dbReference type="EMBL" id="AZG47817.1"/>
    </source>
</evidence>
<dbReference type="PANTHER" id="PTHR37308">
    <property type="entry name" value="INTEGRAL MEMBRANE PROTEIN"/>
    <property type="match status" value="1"/>
</dbReference>
<evidence type="ECO:0000256" key="2">
    <source>
        <dbReference type="SAM" id="Phobius"/>
    </source>
</evidence>
<dbReference type="Pfam" id="PF04018">
    <property type="entry name" value="VCA0040-like"/>
    <property type="match status" value="1"/>
</dbReference>
<proteinExistence type="predicted"/>
<feature type="transmembrane region" description="Helical" evidence="2">
    <location>
        <begin position="119"/>
        <end position="140"/>
    </location>
</feature>
<gene>
    <name evidence="3" type="ORF">D7316_04429</name>
</gene>
<evidence type="ECO:0008006" key="5">
    <source>
        <dbReference type="Google" id="ProtNLM"/>
    </source>
</evidence>
<protein>
    <recommendedName>
        <fullName evidence="5">DUF368 domain-containing protein</fullName>
    </recommendedName>
</protein>
<organism evidence="3 4">
    <name type="scientific">Gordonia insulae</name>
    <dbReference type="NCBI Taxonomy" id="2420509"/>
    <lineage>
        <taxon>Bacteria</taxon>
        <taxon>Bacillati</taxon>
        <taxon>Actinomycetota</taxon>
        <taxon>Actinomycetes</taxon>
        <taxon>Mycobacteriales</taxon>
        <taxon>Gordoniaceae</taxon>
        <taxon>Gordonia</taxon>
    </lineage>
</organism>
<feature type="region of interest" description="Disordered" evidence="1">
    <location>
        <begin position="345"/>
        <end position="364"/>
    </location>
</feature>
<name>A0A3G8JRU1_9ACTN</name>
<dbReference type="AlphaFoldDB" id="A0A3G8JRU1"/>
<keyword evidence="4" id="KW-1185">Reference proteome</keyword>
<feature type="transmembrane region" description="Helical" evidence="2">
    <location>
        <begin position="152"/>
        <end position="170"/>
    </location>
</feature>
<evidence type="ECO:0000256" key="1">
    <source>
        <dbReference type="SAM" id="MobiDB-lite"/>
    </source>
</evidence>
<feature type="region of interest" description="Disordered" evidence="1">
    <location>
        <begin position="30"/>
        <end position="53"/>
    </location>
</feature>
<keyword evidence="2" id="KW-1133">Transmembrane helix</keyword>
<feature type="compositionally biased region" description="Low complexity" evidence="1">
    <location>
        <begin position="32"/>
        <end position="44"/>
    </location>
</feature>
<dbReference type="Proteomes" id="UP000271469">
    <property type="component" value="Chromosome"/>
</dbReference>
<accession>A0A3G8JRU1</accession>
<sequence>MQHRVFCDLDVGYDRYAEKSVPCLVMSTNPPATASADTSDTAEPLAPPLRPRPRTVAGDLARGALIGVAETVPGVSGGTVALVTGIYTRLIASAKHVLDVPRMMLTRGDWRSAARDVEWWLLIPVAIGMALAVISIAGVMESFVTDQPVNSKALFMGMIAMSVVIPLLEIRPGALHAPSSRLRAAALFIVMAAATFALTSLPRGEISDPPLTMVFGAAAIAICALVLPGVSGSFFLLVVGLYAPTMAAVDNGDLTYLAVFGLGALVGLASFVRILEKLLRNHHTVAMVSAAGLLLGSLRALWPWQTDEGQVMAVGSDWPAALALFVLGAAVVGVVALVQRRAGRADPAPGSQRSFSFDRYADPS</sequence>